<evidence type="ECO:0000313" key="3">
    <source>
        <dbReference type="EMBL" id="TID22329.1"/>
    </source>
</evidence>
<evidence type="ECO:0000256" key="1">
    <source>
        <dbReference type="SAM" id="MobiDB-lite"/>
    </source>
</evidence>
<keyword evidence="4" id="KW-1185">Reference proteome</keyword>
<evidence type="ECO:0000256" key="2">
    <source>
        <dbReference type="SAM" id="Phobius"/>
    </source>
</evidence>
<name>A0A4Z1P6R6_9PEZI</name>
<gene>
    <name evidence="3" type="ORF">E6O75_ATG11123</name>
</gene>
<comment type="caution">
    <text evidence="3">The sequence shown here is derived from an EMBL/GenBank/DDBJ whole genome shotgun (WGS) entry which is preliminary data.</text>
</comment>
<protein>
    <recommendedName>
        <fullName evidence="5">Transmembrane protein</fullName>
    </recommendedName>
</protein>
<feature type="transmembrane region" description="Helical" evidence="2">
    <location>
        <begin position="66"/>
        <end position="88"/>
    </location>
</feature>
<keyword evidence="2" id="KW-0812">Transmembrane</keyword>
<feature type="compositionally biased region" description="Polar residues" evidence="1">
    <location>
        <begin position="7"/>
        <end position="20"/>
    </location>
</feature>
<accession>A0A4Z1P6R6</accession>
<dbReference type="EMBL" id="SNSC02000008">
    <property type="protein sequence ID" value="TID22329.1"/>
    <property type="molecule type" value="Genomic_DNA"/>
</dbReference>
<feature type="region of interest" description="Disordered" evidence="1">
    <location>
        <begin position="1"/>
        <end position="58"/>
    </location>
</feature>
<proteinExistence type="predicted"/>
<dbReference type="AlphaFoldDB" id="A0A4Z1P6R6"/>
<feature type="transmembrane region" description="Helical" evidence="2">
    <location>
        <begin position="146"/>
        <end position="170"/>
    </location>
</feature>
<sequence>MAKMENPQWTKEQNPQTPSNEDQKTPIHTILHTGTKTTDPIPTLPKAENTEPHRPGQTNSFRRTNFCFFIFVYVAAIVFIAQKVLAIGPLAMSSTTPSFQGEITNSTDLLTLGTVPNLSKSAHTCHILLNHIFTPSPTSTSSTATLAIPLFIWSLLGWIMLGSLVSFIYVMMKCQPTEEDWDDLESQLDEREWVESKKTEIELL</sequence>
<reference evidence="3 4" key="1">
    <citation type="submission" date="2019-04" db="EMBL/GenBank/DDBJ databases">
        <title>High contiguity whole genome sequence and gene annotation resource for two Venturia nashicola isolates.</title>
        <authorList>
            <person name="Prokchorchik M."/>
            <person name="Won K."/>
            <person name="Lee Y."/>
            <person name="Choi E.D."/>
            <person name="Segonzac C."/>
            <person name="Sohn K.H."/>
        </authorList>
    </citation>
    <scope>NUCLEOTIDE SEQUENCE [LARGE SCALE GENOMIC DNA]</scope>
    <source>
        <strain evidence="3 4">PRI2</strain>
    </source>
</reference>
<keyword evidence="2" id="KW-1133">Transmembrane helix</keyword>
<evidence type="ECO:0008006" key="5">
    <source>
        <dbReference type="Google" id="ProtNLM"/>
    </source>
</evidence>
<evidence type="ECO:0000313" key="4">
    <source>
        <dbReference type="Proteomes" id="UP000298493"/>
    </source>
</evidence>
<dbReference type="Proteomes" id="UP000298493">
    <property type="component" value="Unassembled WGS sequence"/>
</dbReference>
<organism evidence="3 4">
    <name type="scientific">Venturia nashicola</name>
    <dbReference type="NCBI Taxonomy" id="86259"/>
    <lineage>
        <taxon>Eukaryota</taxon>
        <taxon>Fungi</taxon>
        <taxon>Dikarya</taxon>
        <taxon>Ascomycota</taxon>
        <taxon>Pezizomycotina</taxon>
        <taxon>Dothideomycetes</taxon>
        <taxon>Pleosporomycetidae</taxon>
        <taxon>Venturiales</taxon>
        <taxon>Venturiaceae</taxon>
        <taxon>Venturia</taxon>
    </lineage>
</organism>
<keyword evidence="2" id="KW-0472">Membrane</keyword>